<dbReference type="PANTHER" id="PTHR38588">
    <property type="entry name" value="BLL0334 PROTEIN"/>
    <property type="match status" value="1"/>
</dbReference>
<evidence type="ECO:0000313" key="2">
    <source>
        <dbReference type="EMBL" id="VAW10478.1"/>
    </source>
</evidence>
<name>A0A3B0SY09_9ZZZZ</name>
<dbReference type="Gene3D" id="3.30.530.20">
    <property type="match status" value="1"/>
</dbReference>
<dbReference type="Pfam" id="PF06240">
    <property type="entry name" value="COXG"/>
    <property type="match status" value="1"/>
</dbReference>
<sequence>MTLQLEQTRMKMSGEHVINAGREAVWEALNDPAVLKDCIPGCQEITKISDTEMQAVVLAKVGPVKAKFKGKIKLSDLDPPNGYTITGEGSGGAAGFAKGGAKVALEDVGGKTRLTYEVDAQIGGKLAQIGQRLIDGTAKKMAGDFFTKFAARFEAPVTVEEAVDEMVAEAAPDMADIDRRADASQKWLWILAGLAVLGMVASQFL</sequence>
<accession>A0A3B0SY09</accession>
<proteinExistence type="predicted"/>
<evidence type="ECO:0000256" key="1">
    <source>
        <dbReference type="SAM" id="Phobius"/>
    </source>
</evidence>
<dbReference type="AlphaFoldDB" id="A0A3B0SY09"/>
<dbReference type="SUPFAM" id="SSF55961">
    <property type="entry name" value="Bet v1-like"/>
    <property type="match status" value="1"/>
</dbReference>
<organism evidence="2">
    <name type="scientific">hydrothermal vent metagenome</name>
    <dbReference type="NCBI Taxonomy" id="652676"/>
    <lineage>
        <taxon>unclassified sequences</taxon>
        <taxon>metagenomes</taxon>
        <taxon>ecological metagenomes</taxon>
    </lineage>
</organism>
<feature type="transmembrane region" description="Helical" evidence="1">
    <location>
        <begin position="187"/>
        <end position="204"/>
    </location>
</feature>
<dbReference type="EMBL" id="UOEM01000015">
    <property type="protein sequence ID" value="VAW10478.1"/>
    <property type="molecule type" value="Genomic_DNA"/>
</dbReference>
<keyword evidence="1" id="KW-1133">Transmembrane helix</keyword>
<dbReference type="InterPro" id="IPR010419">
    <property type="entry name" value="CO_DH_gsu"/>
</dbReference>
<keyword evidence="1" id="KW-0472">Membrane</keyword>
<dbReference type="PANTHER" id="PTHR38588:SF1">
    <property type="entry name" value="BLL0334 PROTEIN"/>
    <property type="match status" value="1"/>
</dbReference>
<protein>
    <submittedName>
        <fullName evidence="2">Carbon monoxide oxidation accessory protein CoxG</fullName>
    </submittedName>
</protein>
<dbReference type="InterPro" id="IPR023393">
    <property type="entry name" value="START-like_dom_sf"/>
</dbReference>
<keyword evidence="1" id="KW-0812">Transmembrane</keyword>
<gene>
    <name evidence="2" type="ORF">MNBD_ALPHA09-2152</name>
</gene>
<dbReference type="CDD" id="cd05018">
    <property type="entry name" value="CoxG"/>
    <property type="match status" value="1"/>
</dbReference>
<reference evidence="2" key="1">
    <citation type="submission" date="2018-06" db="EMBL/GenBank/DDBJ databases">
        <authorList>
            <person name="Zhirakovskaya E."/>
        </authorList>
    </citation>
    <scope>NUCLEOTIDE SEQUENCE</scope>
</reference>